<proteinExistence type="predicted"/>
<dbReference type="AlphaFoldDB" id="A0AAU9T6I1"/>
<dbReference type="EMBL" id="OU466863">
    <property type="protein sequence ID" value="CAH2078258.1"/>
    <property type="molecule type" value="Genomic_DNA"/>
</dbReference>
<protein>
    <submittedName>
        <fullName evidence="1">Uncharacterized protein</fullName>
    </submittedName>
</protein>
<gene>
    <name evidence="1" type="ORF">TAV2_LOCUS25986</name>
</gene>
<organism evidence="1 2">
    <name type="scientific">Thlaspi arvense</name>
    <name type="common">Field penny-cress</name>
    <dbReference type="NCBI Taxonomy" id="13288"/>
    <lineage>
        <taxon>Eukaryota</taxon>
        <taxon>Viridiplantae</taxon>
        <taxon>Streptophyta</taxon>
        <taxon>Embryophyta</taxon>
        <taxon>Tracheophyta</taxon>
        <taxon>Spermatophyta</taxon>
        <taxon>Magnoliopsida</taxon>
        <taxon>eudicotyledons</taxon>
        <taxon>Gunneridae</taxon>
        <taxon>Pentapetalae</taxon>
        <taxon>rosids</taxon>
        <taxon>malvids</taxon>
        <taxon>Brassicales</taxon>
        <taxon>Brassicaceae</taxon>
        <taxon>Thlaspideae</taxon>
        <taxon>Thlaspi</taxon>
    </lineage>
</organism>
<dbReference type="Proteomes" id="UP000836841">
    <property type="component" value="Chromosome 7"/>
</dbReference>
<sequence>MEQHGSALPVVRRPSVIAKILAHICNSVLFLKHMPREGGGGGGVVCGGGGIVGDGPGQVNPCGILRPVHVLKKMFILGDIEKGFAPTDLHRQARLSMSERLRTMEQHGSAFPVVRRPSVIAKILAHICDSVLFLKHMPLKGGGGGGVVCGGGGIVGDGSGQVKPCGILRPVHVLKKMFILGDIEKGFASTDLHRQARLSISERLRTMEQHGSALPVVRRPSVIARMLAHICDSVLFLKHMPREGGGGGGVVCEGGESVAGGGGGVICGGGGGLVCGRGGNVVAGGGGGVICGGGESVVAGGGGGSGSSGWVVGGGCGVAAGGGNGWALGGGDGGGWILGGGSNGGVGLQIQGGGGGHCTEDG</sequence>
<keyword evidence="2" id="KW-1185">Reference proteome</keyword>
<evidence type="ECO:0000313" key="2">
    <source>
        <dbReference type="Proteomes" id="UP000836841"/>
    </source>
</evidence>
<reference evidence="1 2" key="1">
    <citation type="submission" date="2022-03" db="EMBL/GenBank/DDBJ databases">
        <authorList>
            <person name="Nunn A."/>
            <person name="Chopra R."/>
            <person name="Nunn A."/>
            <person name="Contreras Garrido A."/>
        </authorList>
    </citation>
    <scope>NUCLEOTIDE SEQUENCE [LARGE SCALE GENOMIC DNA]</scope>
</reference>
<evidence type="ECO:0000313" key="1">
    <source>
        <dbReference type="EMBL" id="CAH2078258.1"/>
    </source>
</evidence>
<accession>A0AAU9T6I1</accession>
<name>A0AAU9T6I1_THLAR</name>